<evidence type="ECO:0000313" key="8">
    <source>
        <dbReference type="Proteomes" id="UP000245288"/>
    </source>
</evidence>
<keyword evidence="5 6" id="KW-0472">Membrane</keyword>
<dbReference type="Pfam" id="PF02653">
    <property type="entry name" value="BPD_transp_2"/>
    <property type="match status" value="1"/>
</dbReference>
<name>A0A2V1JNB7_EUBRA</name>
<dbReference type="AlphaFoldDB" id="A0A2V1JNB7"/>
<evidence type="ECO:0000256" key="4">
    <source>
        <dbReference type="ARBA" id="ARBA00022989"/>
    </source>
</evidence>
<reference evidence="7 8" key="1">
    <citation type="submission" date="2014-09" db="EMBL/GenBank/DDBJ databases">
        <title>Butyrate-producing bacteria isolated from human gut.</title>
        <authorList>
            <person name="Zhang Q."/>
            <person name="Zhao L."/>
        </authorList>
    </citation>
    <scope>NUCLEOTIDE SEQUENCE [LARGE SCALE GENOMIC DNA]</scope>
    <source>
        <strain evidence="7 8">21</strain>
    </source>
</reference>
<dbReference type="GO" id="GO:0005886">
    <property type="term" value="C:plasma membrane"/>
    <property type="evidence" value="ECO:0007669"/>
    <property type="project" value="UniProtKB-SubCell"/>
</dbReference>
<dbReference type="PANTHER" id="PTHR32196">
    <property type="entry name" value="ABC TRANSPORTER PERMEASE PROTEIN YPHD-RELATED-RELATED"/>
    <property type="match status" value="1"/>
</dbReference>
<keyword evidence="8" id="KW-1185">Reference proteome</keyword>
<sequence length="334" mass="35475">MKTKKMRFDINTWLPIIIFVLILVIFSIATGGTLLNSRNILNIFNQSVATILAGLGMLFVAAMGSTDISTGVVVALAGCFGLMGAQASGNSLVFIIISILIGIGSGLLLGYVNAKRKVNSFMASLALLMAWRAIVNLVLSNKAYYLPDNLYVLDRPVVKGIILVAIVLVIIYIWKFTRFGNYVRGIGENEVAMKYAGVNVDRVKILAFVMSGLLAAVAGIFTVVRLGGTNNTMGSGFEMKVMMALFIAGIPVQGGEGSKVYKLLFGAPTIIMLENGLVLCGLDAGVTQLVRGLVLLGAVCLTSQLAKRMAYVGQEGAHNQKENAAETAVENGGK</sequence>
<feature type="transmembrane region" description="Helical" evidence="6">
    <location>
        <begin position="12"/>
        <end position="34"/>
    </location>
</feature>
<evidence type="ECO:0000256" key="5">
    <source>
        <dbReference type="ARBA" id="ARBA00023136"/>
    </source>
</evidence>
<evidence type="ECO:0000256" key="2">
    <source>
        <dbReference type="ARBA" id="ARBA00022475"/>
    </source>
</evidence>
<proteinExistence type="predicted"/>
<organism evidence="7 8">
    <name type="scientific">Eubacterium ramulus</name>
    <dbReference type="NCBI Taxonomy" id="39490"/>
    <lineage>
        <taxon>Bacteria</taxon>
        <taxon>Bacillati</taxon>
        <taxon>Bacillota</taxon>
        <taxon>Clostridia</taxon>
        <taxon>Eubacteriales</taxon>
        <taxon>Eubacteriaceae</taxon>
        <taxon>Eubacterium</taxon>
    </lineage>
</organism>
<dbReference type="InterPro" id="IPR001851">
    <property type="entry name" value="ABC_transp_permease"/>
</dbReference>
<dbReference type="GO" id="GO:0022857">
    <property type="term" value="F:transmembrane transporter activity"/>
    <property type="evidence" value="ECO:0007669"/>
    <property type="project" value="InterPro"/>
</dbReference>
<keyword evidence="2" id="KW-1003">Cell membrane</keyword>
<evidence type="ECO:0008006" key="9">
    <source>
        <dbReference type="Google" id="ProtNLM"/>
    </source>
</evidence>
<dbReference type="EMBL" id="JRFU01000121">
    <property type="protein sequence ID" value="PWE86287.1"/>
    <property type="molecule type" value="Genomic_DNA"/>
</dbReference>
<dbReference type="RefSeq" id="WP_109216066.1">
    <property type="nucleotide sequence ID" value="NZ_JRFU01000121.1"/>
</dbReference>
<feature type="transmembrane region" description="Helical" evidence="6">
    <location>
        <begin position="157"/>
        <end position="174"/>
    </location>
</feature>
<feature type="transmembrane region" description="Helical" evidence="6">
    <location>
        <begin position="92"/>
        <end position="112"/>
    </location>
</feature>
<feature type="transmembrane region" description="Helical" evidence="6">
    <location>
        <begin position="203"/>
        <end position="227"/>
    </location>
</feature>
<feature type="transmembrane region" description="Helical" evidence="6">
    <location>
        <begin position="40"/>
        <end position="61"/>
    </location>
</feature>
<protein>
    <recommendedName>
        <fullName evidence="9">ABC transporter permease</fullName>
    </recommendedName>
</protein>
<comment type="subcellular location">
    <subcellularLocation>
        <location evidence="1">Cell membrane</location>
        <topology evidence="1">Multi-pass membrane protein</topology>
    </subcellularLocation>
</comment>
<gene>
    <name evidence="7" type="ORF">LG34_11340</name>
</gene>
<evidence type="ECO:0000256" key="6">
    <source>
        <dbReference type="SAM" id="Phobius"/>
    </source>
</evidence>
<evidence type="ECO:0000256" key="3">
    <source>
        <dbReference type="ARBA" id="ARBA00022692"/>
    </source>
</evidence>
<dbReference type="Proteomes" id="UP000245288">
    <property type="component" value="Unassembled WGS sequence"/>
</dbReference>
<evidence type="ECO:0000256" key="1">
    <source>
        <dbReference type="ARBA" id="ARBA00004651"/>
    </source>
</evidence>
<evidence type="ECO:0000313" key="7">
    <source>
        <dbReference type="EMBL" id="PWE86287.1"/>
    </source>
</evidence>
<dbReference type="CDD" id="cd06579">
    <property type="entry name" value="TM_PBP1_transp_AraH_like"/>
    <property type="match status" value="1"/>
</dbReference>
<keyword evidence="3 6" id="KW-0812">Transmembrane</keyword>
<accession>A0A2V1JNB7</accession>
<dbReference type="OrthoDB" id="9813906at2"/>
<keyword evidence="4 6" id="KW-1133">Transmembrane helix</keyword>
<feature type="transmembrane region" description="Helical" evidence="6">
    <location>
        <begin position="124"/>
        <end position="145"/>
    </location>
</feature>
<comment type="caution">
    <text evidence="7">The sequence shown here is derived from an EMBL/GenBank/DDBJ whole genome shotgun (WGS) entry which is preliminary data.</text>
</comment>
<feature type="transmembrane region" description="Helical" evidence="6">
    <location>
        <begin position="68"/>
        <end position="86"/>
    </location>
</feature>